<reference evidence="4" key="1">
    <citation type="journal article" date="2024" name="IScience">
        <title>Strigolactones Initiate the Formation of Haustorium-like Structures in Castilleja.</title>
        <authorList>
            <person name="Buerger M."/>
            <person name="Peterson D."/>
            <person name="Chory J."/>
        </authorList>
    </citation>
    <scope>NUCLEOTIDE SEQUENCE [LARGE SCALE GENOMIC DNA]</scope>
</reference>
<dbReference type="InterPro" id="IPR025476">
    <property type="entry name" value="Helitron_helicase-like"/>
</dbReference>
<keyword evidence="4" id="KW-1185">Reference proteome</keyword>
<comment type="caution">
    <text evidence="3">The sequence shown here is derived from an EMBL/GenBank/DDBJ whole genome shotgun (WGS) entry which is preliminary data.</text>
</comment>
<feature type="compositionally biased region" description="Polar residues" evidence="1">
    <location>
        <begin position="10"/>
        <end position="19"/>
    </location>
</feature>
<dbReference type="AlphaFoldDB" id="A0ABD3BEW5"/>
<dbReference type="PANTHER" id="PTHR45786:SF66">
    <property type="entry name" value="HOOK MOTIF PROTEIN, PUTATIVE-RELATED"/>
    <property type="match status" value="1"/>
</dbReference>
<dbReference type="Pfam" id="PF14214">
    <property type="entry name" value="Helitron_like_N"/>
    <property type="match status" value="1"/>
</dbReference>
<evidence type="ECO:0000313" key="4">
    <source>
        <dbReference type="Proteomes" id="UP001632038"/>
    </source>
</evidence>
<evidence type="ECO:0000259" key="2">
    <source>
        <dbReference type="Pfam" id="PF14214"/>
    </source>
</evidence>
<evidence type="ECO:0000256" key="1">
    <source>
        <dbReference type="SAM" id="MobiDB-lite"/>
    </source>
</evidence>
<feature type="region of interest" description="Disordered" evidence="1">
    <location>
        <begin position="1"/>
        <end position="46"/>
    </location>
</feature>
<sequence>MHLALARSGSFRSTITGNHQSKRQRFSSPLSNVTNVTVNSEHPGQHRRTQLLEKLFIDLNDNNLFENTLTYGSDVPVDIIGLSKTISSVNTHHLISSVIGNPRHNGQRRGSQVQIQNLTDCTPSNAFIDLNFTNLVENTLTYDSDVPLDKIGLSKTLLSINTPPIILSDSRSLIDSTQINSFIDMTDDNLVENTLSYSNDVPMEVVINSSIPDNLHDVIIRSESSNNPSEHVSSGIETHYLPSSISHHIEIPVEIVGVIEKQPLPRKNISRRSRRSVLGLQFDDKLIDHPPLPSDERLLREGSSSNPSYSGCCQVIDHDINKGSGPRIFRLHGQNYHFIGSLLPEDCTTPKFAQMYIYDTENEISHRKNSVRGSSGVNNLCEDVIVGLKDMLDDNNKLVKTFRMAKDTIQKSCDANVRVRLIGKSQNSKDERTRNLPTCSEVAVLVVGDFDNALGPREIVVELKSGKLRRINELNISFLALQYPLLLPYGEDGFTEDIPFTSRKNITEKGRKNVCVCEYFAFRLHDRKNEASTILSSRRLFQQFIVDVYTMVETCRLKWVYLNQKKFRVDIYKGLEDAVVSGDCDPKSRGKRIILPSTFTGGARYMIQNYKDAMAICRAVGYPDLFITFTCNPAWPEIVRFLAARNMRPKDRPDIVTRVFKLKLSELIREFKQNQMFGKVVAG</sequence>
<evidence type="ECO:0000313" key="3">
    <source>
        <dbReference type="EMBL" id="KAL3615930.1"/>
    </source>
</evidence>
<accession>A0ABD3BEW5</accession>
<feature type="domain" description="Helitron helicase-like" evidence="2">
    <location>
        <begin position="519"/>
        <end position="682"/>
    </location>
</feature>
<gene>
    <name evidence="3" type="ORF">CASFOL_040224</name>
</gene>
<dbReference type="EMBL" id="JAVIJP010000099">
    <property type="protein sequence ID" value="KAL3615930.1"/>
    <property type="molecule type" value="Genomic_DNA"/>
</dbReference>
<feature type="compositionally biased region" description="Polar residues" evidence="1">
    <location>
        <begin position="26"/>
        <end position="42"/>
    </location>
</feature>
<organism evidence="3 4">
    <name type="scientific">Castilleja foliolosa</name>
    <dbReference type="NCBI Taxonomy" id="1961234"/>
    <lineage>
        <taxon>Eukaryota</taxon>
        <taxon>Viridiplantae</taxon>
        <taxon>Streptophyta</taxon>
        <taxon>Embryophyta</taxon>
        <taxon>Tracheophyta</taxon>
        <taxon>Spermatophyta</taxon>
        <taxon>Magnoliopsida</taxon>
        <taxon>eudicotyledons</taxon>
        <taxon>Gunneridae</taxon>
        <taxon>Pentapetalae</taxon>
        <taxon>asterids</taxon>
        <taxon>lamiids</taxon>
        <taxon>Lamiales</taxon>
        <taxon>Orobanchaceae</taxon>
        <taxon>Pedicularideae</taxon>
        <taxon>Castillejinae</taxon>
        <taxon>Castilleja</taxon>
    </lineage>
</organism>
<dbReference type="Proteomes" id="UP001632038">
    <property type="component" value="Unassembled WGS sequence"/>
</dbReference>
<protein>
    <recommendedName>
        <fullName evidence="2">Helitron helicase-like domain-containing protein</fullName>
    </recommendedName>
</protein>
<name>A0ABD3BEW5_9LAMI</name>
<proteinExistence type="predicted"/>
<dbReference type="PANTHER" id="PTHR45786">
    <property type="entry name" value="DNA BINDING PROTEIN-LIKE"/>
    <property type="match status" value="1"/>
</dbReference>